<evidence type="ECO:0000313" key="4">
    <source>
        <dbReference type="Proteomes" id="UP000316167"/>
    </source>
</evidence>
<feature type="signal peptide" evidence="1">
    <location>
        <begin position="1"/>
        <end position="26"/>
    </location>
</feature>
<dbReference type="InterPro" id="IPR007110">
    <property type="entry name" value="Ig-like_dom"/>
</dbReference>
<dbReference type="InterPro" id="IPR026341">
    <property type="entry name" value="T9SS_type_B"/>
</dbReference>
<evidence type="ECO:0000313" key="3">
    <source>
        <dbReference type="EMBL" id="TWI83461.1"/>
    </source>
</evidence>
<sequence length="636" mass="69278">MATIIRLLVKTIFSFLLLLCYKTATAQCTGNVLFYENFGGGISSPLTGSPLAPGVTSYAFDSLGVINDGEYGIRKTTADIVTGGRQFNTWHIGNDRSSGGNMMIVNADYTAGKFYETRVNNLCSGSQLYFSAWIANLMPLGSSNPLDPIIRFEISSATSGNVLASFLTPTIPRFSNFTWDKYGFPFSLPAGETSVILRIFNNQVGGLGNDLALDDIEFTLCGPDMTTTISGGYQNSSDACIGSNLQLNVNVANGFYATPAYQWQFNNGNGWANIPFATTTSLNITNAQTSDSGSYRLLVAEAVNINSTNCRAISPVMNVNIYRPQPPQLRSNAPVCEQLPLHISTPVTALQYNWSKGAVPINNPNDSLIFFPAAVSDGGTYNLQLITNGGCVSNGSITVAVQPNLFQQLTPNDTVLCDAQVLPVDVQQSTPATYLWNDGNTSAQRTLSNTGTYTLYTTNNVCSRRDTFDIGRNFTPTVALGNDTLLCFSEQVVLHAKHPLAETYLWSNNSTDTSITVTTPGLYTVAVGNFCGTVTDAIMIDFKDCADMIFMPNVFTPNGDGLNDVLKAKAYFRIDSFELRIYNRWGQQIFVSPSLNIGWNGTMNNQKAPPGQYVWTLVYKRNDKLYKQKGTVLLIP</sequence>
<protein>
    <submittedName>
        <fullName evidence="3">Gliding motility-associated-like protein</fullName>
    </submittedName>
</protein>
<evidence type="ECO:0000259" key="2">
    <source>
        <dbReference type="PROSITE" id="PS50835"/>
    </source>
</evidence>
<accession>A0A562SQE0</accession>
<reference evidence="3 4" key="1">
    <citation type="journal article" date="2015" name="Stand. Genomic Sci.">
        <title>Genomic Encyclopedia of Bacterial and Archaeal Type Strains, Phase III: the genomes of soil and plant-associated and newly described type strains.</title>
        <authorList>
            <person name="Whitman W.B."/>
            <person name="Woyke T."/>
            <person name="Klenk H.P."/>
            <person name="Zhou Y."/>
            <person name="Lilburn T.G."/>
            <person name="Beck B.J."/>
            <person name="De Vos P."/>
            <person name="Vandamme P."/>
            <person name="Eisen J.A."/>
            <person name="Garrity G."/>
            <person name="Hugenholtz P."/>
            <person name="Kyrpides N.C."/>
        </authorList>
    </citation>
    <scope>NUCLEOTIDE SEQUENCE [LARGE SCALE GENOMIC DNA]</scope>
    <source>
        <strain evidence="3 4">CGMCC 1.7271</strain>
    </source>
</reference>
<dbReference type="InterPro" id="IPR036179">
    <property type="entry name" value="Ig-like_dom_sf"/>
</dbReference>
<dbReference type="Pfam" id="PF13585">
    <property type="entry name" value="CHU_C"/>
    <property type="match status" value="1"/>
</dbReference>
<gene>
    <name evidence="3" type="ORF">IQ13_1573</name>
</gene>
<keyword evidence="4" id="KW-1185">Reference proteome</keyword>
<dbReference type="EMBL" id="VLLE01000003">
    <property type="protein sequence ID" value="TWI83461.1"/>
    <property type="molecule type" value="Genomic_DNA"/>
</dbReference>
<name>A0A562SQE0_9BACT</name>
<dbReference type="SUPFAM" id="SSF48726">
    <property type="entry name" value="Immunoglobulin"/>
    <property type="match status" value="1"/>
</dbReference>
<dbReference type="PROSITE" id="PS50835">
    <property type="entry name" value="IG_LIKE"/>
    <property type="match status" value="1"/>
</dbReference>
<dbReference type="Proteomes" id="UP000316167">
    <property type="component" value="Unassembled WGS sequence"/>
</dbReference>
<dbReference type="AlphaFoldDB" id="A0A562SQE0"/>
<feature type="chain" id="PRO_5022198027" evidence="1">
    <location>
        <begin position="27"/>
        <end position="636"/>
    </location>
</feature>
<dbReference type="Gene3D" id="2.60.40.10">
    <property type="entry name" value="Immunoglobulins"/>
    <property type="match status" value="1"/>
</dbReference>
<evidence type="ECO:0000256" key="1">
    <source>
        <dbReference type="SAM" id="SignalP"/>
    </source>
</evidence>
<dbReference type="RefSeq" id="WP_144885633.1">
    <property type="nucleotide sequence ID" value="NZ_VLLE01000003.1"/>
</dbReference>
<dbReference type="OrthoDB" id="1652165at2"/>
<feature type="domain" description="Ig-like" evidence="2">
    <location>
        <begin position="223"/>
        <end position="314"/>
    </location>
</feature>
<comment type="caution">
    <text evidence="3">The sequence shown here is derived from an EMBL/GenBank/DDBJ whole genome shotgun (WGS) entry which is preliminary data.</text>
</comment>
<organism evidence="3 4">
    <name type="scientific">Lacibacter cauensis</name>
    <dbReference type="NCBI Taxonomy" id="510947"/>
    <lineage>
        <taxon>Bacteria</taxon>
        <taxon>Pseudomonadati</taxon>
        <taxon>Bacteroidota</taxon>
        <taxon>Chitinophagia</taxon>
        <taxon>Chitinophagales</taxon>
        <taxon>Chitinophagaceae</taxon>
        <taxon>Lacibacter</taxon>
    </lineage>
</organism>
<keyword evidence="1" id="KW-0732">Signal</keyword>
<dbReference type="NCBIfam" id="TIGR04131">
    <property type="entry name" value="Bac_Flav_CTERM"/>
    <property type="match status" value="1"/>
</dbReference>
<dbReference type="InterPro" id="IPR013783">
    <property type="entry name" value="Ig-like_fold"/>
</dbReference>
<proteinExistence type="predicted"/>